<evidence type="ECO:0000313" key="5">
    <source>
        <dbReference type="Proteomes" id="UP000002899"/>
    </source>
</evidence>
<dbReference type="Proteomes" id="UP000002899">
    <property type="component" value="Chromosome I"/>
</dbReference>
<dbReference type="GeneID" id="24423138"/>
<dbReference type="InterPro" id="IPR009730">
    <property type="entry name" value="MFAP1_C"/>
</dbReference>
<keyword evidence="5" id="KW-1185">Reference proteome</keyword>
<keyword evidence="1" id="KW-0175">Coiled coil</keyword>
<feature type="region of interest" description="Disordered" evidence="2">
    <location>
        <begin position="28"/>
        <end position="64"/>
    </location>
</feature>
<dbReference type="KEGG" id="bmic:BMR1_01G00275"/>
<evidence type="ECO:0000313" key="4">
    <source>
        <dbReference type="EMBL" id="SIO73151.1"/>
    </source>
</evidence>
<reference evidence="4 5" key="3">
    <citation type="journal article" date="2016" name="Sci. Rep.">
        <title>Genome-wide diversity and gene expression profiling of Babesia microti isolates identify polymorphic genes that mediate host-pathogen interactions.</title>
        <authorList>
            <person name="Silva J.C."/>
            <person name="Cornillot E."/>
            <person name="McCracken C."/>
            <person name="Usmani-Brown S."/>
            <person name="Dwivedi A."/>
            <person name="Ifeonu O.O."/>
            <person name="Crabtree J."/>
            <person name="Gotia H.T."/>
            <person name="Virji A.Z."/>
            <person name="Reynes C."/>
            <person name="Colinge J."/>
            <person name="Kumar V."/>
            <person name="Lawres L."/>
            <person name="Pazzi J.E."/>
            <person name="Pablo J.V."/>
            <person name="Hung C."/>
            <person name="Brancato J."/>
            <person name="Kumari P."/>
            <person name="Orvis J."/>
            <person name="Tretina K."/>
            <person name="Chibucos M."/>
            <person name="Ott S."/>
            <person name="Sadzewicz L."/>
            <person name="Sengamalay N."/>
            <person name="Shetty A.C."/>
            <person name="Su Q."/>
            <person name="Tallon L."/>
            <person name="Fraser C.M."/>
            <person name="Frutos R."/>
            <person name="Molina D.M."/>
            <person name="Krause P.J."/>
            <person name="Ben Mamoun C."/>
        </authorList>
    </citation>
    <scope>NUCLEOTIDE SEQUENCE [LARGE SCALE GENOMIC DNA]</scope>
    <source>
        <strain evidence="4 5">RI</strain>
    </source>
</reference>
<dbReference type="OrthoDB" id="1111734at2759"/>
<feature type="coiled-coil region" evidence="1">
    <location>
        <begin position="246"/>
        <end position="291"/>
    </location>
</feature>
<name>A0A1N6LWA3_BABMR</name>
<gene>
    <name evidence="4" type="ORF">BMR1_01G00275</name>
</gene>
<dbReference type="AlphaFoldDB" id="A0A1N6LWA3"/>
<dbReference type="Pfam" id="PF06991">
    <property type="entry name" value="MFAP1"/>
    <property type="match status" value="1"/>
</dbReference>
<evidence type="ECO:0000256" key="1">
    <source>
        <dbReference type="SAM" id="Coils"/>
    </source>
</evidence>
<evidence type="ECO:0000259" key="3">
    <source>
        <dbReference type="Pfam" id="PF06991"/>
    </source>
</evidence>
<sequence>MSRSEIYALLGQENDVIIPLNKNRKKVKPQKVARYWPGKAPEYADDEPNSDTENSSGEVEIDDPRLRRIQQSSTVLTDGTCRQRKHETEVLDLPRDRLDSSTDTEVTTNSGRRRVIAYNSPICDPEEDSFNQTPIEAQQSESENESILSESEKSVEEEYTISLDKPVFIPKDDRTTLKELKAREMADYEYFEQERLRKLERQEESKQLVHNPNISIDDEEIHQHLPDDTDEIGGKEYELWKIRELNRIKRSHLEKVERELQAEEIKIRREMDEKERERDNLRIDAQKVKVERGKMAFLQKYYHKGAFFMDKLDSGAEPIYARDFNAPVGDDLIDKEALPKVLQVRRGRFGKMGQTKHTHLKDVDTTDFNAWGGKYNNRRGKHDVQVFERPQKKRG</sequence>
<organism evidence="4 5">
    <name type="scientific">Babesia microti (strain RI)</name>
    <dbReference type="NCBI Taxonomy" id="1133968"/>
    <lineage>
        <taxon>Eukaryota</taxon>
        <taxon>Sar</taxon>
        <taxon>Alveolata</taxon>
        <taxon>Apicomplexa</taxon>
        <taxon>Aconoidasida</taxon>
        <taxon>Piroplasmida</taxon>
        <taxon>Babesiidae</taxon>
        <taxon>Babesia</taxon>
    </lineage>
</organism>
<dbReference type="EMBL" id="FO082871">
    <property type="protein sequence ID" value="SIO73151.1"/>
    <property type="molecule type" value="Genomic_DNA"/>
</dbReference>
<proteinExistence type="predicted"/>
<dbReference type="InterPro" id="IPR033194">
    <property type="entry name" value="MFAP1"/>
</dbReference>
<evidence type="ECO:0000256" key="2">
    <source>
        <dbReference type="SAM" id="MobiDB-lite"/>
    </source>
</evidence>
<accession>A0A1N6LWA3</accession>
<protein>
    <submittedName>
        <fullName evidence="4">Microfibrillar-associated protein 1</fullName>
    </submittedName>
</protein>
<dbReference type="RefSeq" id="XP_021337262.1">
    <property type="nucleotide sequence ID" value="XM_021482940.1"/>
</dbReference>
<reference evidence="4 5" key="1">
    <citation type="journal article" date="2012" name="Nucleic Acids Res.">
        <title>Sequencing of the smallest Apicomplexan genome from the human pathogen Babesia microti.</title>
        <authorList>
            <person name="Cornillot E."/>
            <person name="Hadj-Kaddour K."/>
            <person name="Dassouli A."/>
            <person name="Noel B."/>
            <person name="Ranwez V."/>
            <person name="Vacherie B."/>
            <person name="Augagneur Y."/>
            <person name="Bres V."/>
            <person name="Duclos A."/>
            <person name="Randazzo S."/>
            <person name="Carcy B."/>
            <person name="Debierre-Grockiego F."/>
            <person name="Delbecq S."/>
            <person name="Moubri-Menage K."/>
            <person name="Shams-Eldin H."/>
            <person name="Usmani-Brown S."/>
            <person name="Bringaud F."/>
            <person name="Wincker P."/>
            <person name="Vivares C.P."/>
            <person name="Schwarz R.T."/>
            <person name="Schetters T.P."/>
            <person name="Krause P.J."/>
            <person name="Gorenflot A."/>
            <person name="Berry V."/>
            <person name="Barbe V."/>
            <person name="Ben Mamoun C."/>
        </authorList>
    </citation>
    <scope>NUCLEOTIDE SEQUENCE [LARGE SCALE GENOMIC DNA]</scope>
    <source>
        <strain evidence="4 5">RI</strain>
    </source>
</reference>
<dbReference type="VEuPathDB" id="PiroplasmaDB:BMR1_01G00275"/>
<feature type="domain" description="Micro-fibrillar-associated protein 1 C-terminal" evidence="3">
    <location>
        <begin position="156"/>
        <end position="365"/>
    </location>
</feature>
<reference evidence="4 5" key="2">
    <citation type="journal article" date="2013" name="PLoS ONE">
        <title>Whole genome mapping and re-organization of the nuclear and mitochondrial genomes of Babesia microti isolates.</title>
        <authorList>
            <person name="Cornillot E."/>
            <person name="Dassouli A."/>
            <person name="Garg A."/>
            <person name="Pachikara N."/>
            <person name="Randazzo S."/>
            <person name="Depoix D."/>
            <person name="Carcy B."/>
            <person name="Delbecq S."/>
            <person name="Frutos R."/>
            <person name="Silva J.C."/>
            <person name="Sutton R."/>
            <person name="Krause P.J."/>
            <person name="Mamoun C.B."/>
        </authorList>
    </citation>
    <scope>NUCLEOTIDE SEQUENCE [LARGE SCALE GENOMIC DNA]</scope>
    <source>
        <strain evidence="4 5">RI</strain>
    </source>
</reference>
<dbReference type="PANTHER" id="PTHR15327">
    <property type="entry name" value="MICROFIBRIL-ASSOCIATED PROTEIN"/>
    <property type="match status" value="1"/>
</dbReference>